<dbReference type="GO" id="GO:0003677">
    <property type="term" value="F:DNA binding"/>
    <property type="evidence" value="ECO:0007669"/>
    <property type="project" value="InterPro"/>
</dbReference>
<organism evidence="2 3">
    <name type="scientific">Oceanipulchritudo coccoides</name>
    <dbReference type="NCBI Taxonomy" id="2706888"/>
    <lineage>
        <taxon>Bacteria</taxon>
        <taxon>Pseudomonadati</taxon>
        <taxon>Verrucomicrobiota</taxon>
        <taxon>Opitutia</taxon>
        <taxon>Puniceicoccales</taxon>
        <taxon>Oceanipulchritudinaceae</taxon>
        <taxon>Oceanipulchritudo</taxon>
    </lineage>
</organism>
<dbReference type="AlphaFoldDB" id="A0A6B2M614"/>
<keyword evidence="3" id="KW-1185">Reference proteome</keyword>
<dbReference type="EMBL" id="JAAGNX010000003">
    <property type="protein sequence ID" value="NDV63599.1"/>
    <property type="molecule type" value="Genomic_DNA"/>
</dbReference>
<name>A0A6B2M614_9BACT</name>
<dbReference type="Gene3D" id="3.30.70.1290">
    <property type="entry name" value="Transposase IS200-like"/>
    <property type="match status" value="1"/>
</dbReference>
<dbReference type="Proteomes" id="UP000478417">
    <property type="component" value="Unassembled WGS sequence"/>
</dbReference>
<dbReference type="SUPFAM" id="SSF143422">
    <property type="entry name" value="Transposase IS200-like"/>
    <property type="match status" value="1"/>
</dbReference>
<feature type="domain" description="Transposase IS200-like" evidence="1">
    <location>
        <begin position="5"/>
        <end position="119"/>
    </location>
</feature>
<dbReference type="GO" id="GO:0004803">
    <property type="term" value="F:transposase activity"/>
    <property type="evidence" value="ECO:0007669"/>
    <property type="project" value="InterPro"/>
</dbReference>
<evidence type="ECO:0000259" key="1">
    <source>
        <dbReference type="SMART" id="SM01321"/>
    </source>
</evidence>
<dbReference type="GO" id="GO:0006313">
    <property type="term" value="P:DNA transposition"/>
    <property type="evidence" value="ECO:0007669"/>
    <property type="project" value="InterPro"/>
</dbReference>
<dbReference type="RefSeq" id="WP_163967332.1">
    <property type="nucleotide sequence ID" value="NZ_JAAGNX010000003.1"/>
</dbReference>
<comment type="caution">
    <text evidence="2">The sequence shown here is derived from an EMBL/GenBank/DDBJ whole genome shotgun (WGS) entry which is preliminary data.</text>
</comment>
<dbReference type="Pfam" id="PF01797">
    <property type="entry name" value="Y1_Tnp"/>
    <property type="match status" value="1"/>
</dbReference>
<dbReference type="PANTHER" id="PTHR33360">
    <property type="entry name" value="TRANSPOSASE FOR INSERTION SEQUENCE ELEMENT IS200"/>
    <property type="match status" value="1"/>
</dbReference>
<proteinExistence type="predicted"/>
<reference evidence="2 3" key="1">
    <citation type="submission" date="2020-02" db="EMBL/GenBank/DDBJ databases">
        <title>Albibacoteraceae fam. nov., the first described family within the subdivision 4 Verrucomicrobia.</title>
        <authorList>
            <person name="Xi F."/>
        </authorList>
    </citation>
    <scope>NUCLEOTIDE SEQUENCE [LARGE SCALE GENOMIC DNA]</scope>
    <source>
        <strain evidence="2 3">CK1056</strain>
    </source>
</reference>
<protein>
    <submittedName>
        <fullName evidence="2">IS200/IS605 family transposase</fullName>
    </submittedName>
</protein>
<dbReference type="PANTHER" id="PTHR33360:SF2">
    <property type="entry name" value="TRANSPOSASE FOR INSERTION SEQUENCE ELEMENT IS200"/>
    <property type="match status" value="1"/>
</dbReference>
<gene>
    <name evidence="2" type="primary">tnpA</name>
    <name evidence="2" type="ORF">G0Q06_14140</name>
</gene>
<dbReference type="NCBIfam" id="NF033573">
    <property type="entry name" value="transpos_IS200"/>
    <property type="match status" value="1"/>
</dbReference>
<evidence type="ECO:0000313" key="2">
    <source>
        <dbReference type="EMBL" id="NDV63599.1"/>
    </source>
</evidence>
<evidence type="ECO:0000313" key="3">
    <source>
        <dbReference type="Proteomes" id="UP000478417"/>
    </source>
</evidence>
<dbReference type="SMART" id="SM01321">
    <property type="entry name" value="Y1_Tnp"/>
    <property type="match status" value="1"/>
</dbReference>
<dbReference type="InterPro" id="IPR036515">
    <property type="entry name" value="Transposase_17_sf"/>
</dbReference>
<dbReference type="InterPro" id="IPR002686">
    <property type="entry name" value="Transposase_17"/>
</dbReference>
<accession>A0A6B2M614</accession>
<sequence>MPQSLAKIQIHLVYSTKNRERVIDDGIRTELHAYMGGILKHMNCYPVELNTEPDHAHILFVLGRTITIADTVAHLKRSSTNWLRRKDDALRNFYWQSGYGAFSVSESNGSAVQAYIRNQKQHHRNSNFKNEFRALLRQHEIEFDERYVWD</sequence>